<protein>
    <recommendedName>
        <fullName evidence="5">Peptidyl-prolyl cis-trans isomerase</fullName>
        <shortName evidence="5">PPIase</shortName>
        <ecNumber evidence="5">5.2.1.8</ecNumber>
    </recommendedName>
</protein>
<dbReference type="Pfam" id="PF00160">
    <property type="entry name" value="Pro_isomerase"/>
    <property type="match status" value="1"/>
</dbReference>
<dbReference type="InterPro" id="IPR024936">
    <property type="entry name" value="Cyclophilin-type_PPIase"/>
</dbReference>
<name>A0ABQ2LTU8_9MICC</name>
<gene>
    <name evidence="7" type="ORF">GCM10010977_10150</name>
</gene>
<evidence type="ECO:0000256" key="2">
    <source>
        <dbReference type="ARBA" id="ARBA00007365"/>
    </source>
</evidence>
<dbReference type="PROSITE" id="PS00170">
    <property type="entry name" value="CSA_PPIASE_1"/>
    <property type="match status" value="1"/>
</dbReference>
<evidence type="ECO:0000256" key="1">
    <source>
        <dbReference type="ARBA" id="ARBA00002388"/>
    </source>
</evidence>
<keyword evidence="4 5" id="KW-0413">Isomerase</keyword>
<dbReference type="EMBL" id="BMLQ01000002">
    <property type="protein sequence ID" value="GGO42990.1"/>
    <property type="molecule type" value="Genomic_DNA"/>
</dbReference>
<evidence type="ECO:0000256" key="5">
    <source>
        <dbReference type="RuleBase" id="RU363019"/>
    </source>
</evidence>
<comment type="similarity">
    <text evidence="2 5">Belongs to the cyclophilin-type PPIase family.</text>
</comment>
<proteinExistence type="inferred from homology"/>
<reference evidence="8" key="1">
    <citation type="journal article" date="2019" name="Int. J. Syst. Evol. Microbiol.">
        <title>The Global Catalogue of Microorganisms (GCM) 10K type strain sequencing project: providing services to taxonomists for standard genome sequencing and annotation.</title>
        <authorList>
            <consortium name="The Broad Institute Genomics Platform"/>
            <consortium name="The Broad Institute Genome Sequencing Center for Infectious Disease"/>
            <person name="Wu L."/>
            <person name="Ma J."/>
        </authorList>
    </citation>
    <scope>NUCLEOTIDE SEQUENCE [LARGE SCALE GENOMIC DNA]</scope>
    <source>
        <strain evidence="8">CGMCC 1.7064</strain>
    </source>
</reference>
<organism evidence="7 8">
    <name type="scientific">Citricoccus zhacaiensis</name>
    <dbReference type="NCBI Taxonomy" id="489142"/>
    <lineage>
        <taxon>Bacteria</taxon>
        <taxon>Bacillati</taxon>
        <taxon>Actinomycetota</taxon>
        <taxon>Actinomycetes</taxon>
        <taxon>Micrococcales</taxon>
        <taxon>Micrococcaceae</taxon>
        <taxon>Citricoccus</taxon>
    </lineage>
</organism>
<dbReference type="EC" id="5.2.1.8" evidence="5"/>
<comment type="catalytic activity">
    <reaction evidence="5">
        <text>[protein]-peptidylproline (omega=180) = [protein]-peptidylproline (omega=0)</text>
        <dbReference type="Rhea" id="RHEA:16237"/>
        <dbReference type="Rhea" id="RHEA-COMP:10747"/>
        <dbReference type="Rhea" id="RHEA-COMP:10748"/>
        <dbReference type="ChEBI" id="CHEBI:83833"/>
        <dbReference type="ChEBI" id="CHEBI:83834"/>
        <dbReference type="EC" id="5.2.1.8"/>
    </reaction>
</comment>
<dbReference type="PANTHER" id="PTHR45625">
    <property type="entry name" value="PEPTIDYL-PROLYL CIS-TRANS ISOMERASE-RELATED"/>
    <property type="match status" value="1"/>
</dbReference>
<evidence type="ECO:0000313" key="7">
    <source>
        <dbReference type="EMBL" id="GGO42990.1"/>
    </source>
</evidence>
<dbReference type="InterPro" id="IPR002130">
    <property type="entry name" value="Cyclophilin-type_PPIase_dom"/>
</dbReference>
<dbReference type="GO" id="GO:0016853">
    <property type="term" value="F:isomerase activity"/>
    <property type="evidence" value="ECO:0007669"/>
    <property type="project" value="UniProtKB-KW"/>
</dbReference>
<dbReference type="SUPFAM" id="SSF50891">
    <property type="entry name" value="Cyclophilin-like"/>
    <property type="match status" value="1"/>
</dbReference>
<comment type="function">
    <text evidence="1 5">PPIases accelerate the folding of proteins. It catalyzes the cis-trans isomerization of proline imidic peptide bonds in oligopeptides.</text>
</comment>
<dbReference type="PROSITE" id="PS50072">
    <property type="entry name" value="CSA_PPIASE_2"/>
    <property type="match status" value="1"/>
</dbReference>
<dbReference type="Gene3D" id="2.40.100.10">
    <property type="entry name" value="Cyclophilin-like"/>
    <property type="match status" value="1"/>
</dbReference>
<dbReference type="PIRSF" id="PIRSF001467">
    <property type="entry name" value="Peptidylpro_ismrse"/>
    <property type="match status" value="1"/>
</dbReference>
<keyword evidence="8" id="KW-1185">Reference proteome</keyword>
<feature type="domain" description="PPIase cyclophilin-type" evidence="6">
    <location>
        <begin position="8"/>
        <end position="181"/>
    </location>
</feature>
<dbReference type="InterPro" id="IPR020892">
    <property type="entry name" value="Cyclophilin-type_PPIase_CS"/>
</dbReference>
<accession>A0ABQ2LTU8</accession>
<dbReference type="InterPro" id="IPR029000">
    <property type="entry name" value="Cyclophilin-like_dom_sf"/>
</dbReference>
<evidence type="ECO:0000256" key="4">
    <source>
        <dbReference type="ARBA" id="ARBA00023235"/>
    </source>
</evidence>
<keyword evidence="3 5" id="KW-0697">Rotamase</keyword>
<evidence type="ECO:0000256" key="3">
    <source>
        <dbReference type="ARBA" id="ARBA00023110"/>
    </source>
</evidence>
<dbReference type="PRINTS" id="PR00153">
    <property type="entry name" value="CSAPPISMRASE"/>
</dbReference>
<dbReference type="InterPro" id="IPR044666">
    <property type="entry name" value="Cyclophilin_A-like"/>
</dbReference>
<dbReference type="PANTHER" id="PTHR45625:SF4">
    <property type="entry name" value="PEPTIDYLPROLYL ISOMERASE DOMAIN AND WD REPEAT-CONTAINING PROTEIN 1"/>
    <property type="match status" value="1"/>
</dbReference>
<dbReference type="Proteomes" id="UP000642509">
    <property type="component" value="Unassembled WGS sequence"/>
</dbReference>
<comment type="caution">
    <text evidence="7">The sequence shown here is derived from an EMBL/GenBank/DDBJ whole genome shotgun (WGS) entry which is preliminary data.</text>
</comment>
<evidence type="ECO:0000259" key="6">
    <source>
        <dbReference type="PROSITE" id="PS50072"/>
    </source>
</evidence>
<sequence>MATMTAIATHTATIKTTAGDILVELYGNHAPKTVQNFVGLSTGDREWTHPQTGETHNGTPLYNGTVFHRIIKDFMIQGGDPLGQGFGGPGYQFDDEISPDLDFNAPYKLAMANAGIQNGRGTNGSQFFITTVPTTWLQGKHTIFGEVKDEASQKVVDALNAVATDGRDKPLEGVSIESIEIKEA</sequence>
<evidence type="ECO:0000313" key="8">
    <source>
        <dbReference type="Proteomes" id="UP000642509"/>
    </source>
</evidence>